<organism evidence="1">
    <name type="scientific">viral metagenome</name>
    <dbReference type="NCBI Taxonomy" id="1070528"/>
    <lineage>
        <taxon>unclassified sequences</taxon>
        <taxon>metagenomes</taxon>
        <taxon>organismal metagenomes</taxon>
    </lineage>
</organism>
<dbReference type="AlphaFoldDB" id="A0A6C0B2C4"/>
<name>A0A6C0B2C4_9ZZZZ</name>
<evidence type="ECO:0000313" key="1">
    <source>
        <dbReference type="EMBL" id="QHS86385.1"/>
    </source>
</evidence>
<sequence>MSHKNPHCIIEKQRFYCDVCCYGTENKKDFTKHENTKKHVDKVDQKLIKSQIEELKNRQPLHICSQCSKEYKDKSGLWRHKKKCLAEQTQSSQNSMVTNDMVLKLMEQNHDLQKQIFELAKNQTVTNNLNSNNTTNNHFNLNVFLNETCKDALNITDFVNSLQLQIKDFETTGRLGYVEGISRIILHGLRQIDVHKRPLHCTDFKREIVYIKNNDMWEKEGPEKVSLQRAVNRVAQMNLNQLQKWQKENPDCERIDTKENEEYLHLSLVALGGKTQEEDEKYMDKILKNVLREVVIDKVNQCSP</sequence>
<evidence type="ECO:0008006" key="2">
    <source>
        <dbReference type="Google" id="ProtNLM"/>
    </source>
</evidence>
<dbReference type="EMBL" id="MN739054">
    <property type="protein sequence ID" value="QHS86385.1"/>
    <property type="molecule type" value="Genomic_DNA"/>
</dbReference>
<proteinExistence type="predicted"/>
<accession>A0A6C0B2C4</accession>
<protein>
    <recommendedName>
        <fullName evidence="2">C2H2-type domain-containing protein</fullName>
    </recommendedName>
</protein>
<reference evidence="1" key="1">
    <citation type="journal article" date="2020" name="Nature">
        <title>Giant virus diversity and host interactions through global metagenomics.</title>
        <authorList>
            <person name="Schulz F."/>
            <person name="Roux S."/>
            <person name="Paez-Espino D."/>
            <person name="Jungbluth S."/>
            <person name="Walsh D.A."/>
            <person name="Denef V.J."/>
            <person name="McMahon K.D."/>
            <person name="Konstantinidis K.T."/>
            <person name="Eloe-Fadrosh E.A."/>
            <person name="Kyrpides N.C."/>
            <person name="Woyke T."/>
        </authorList>
    </citation>
    <scope>NUCLEOTIDE SEQUENCE</scope>
    <source>
        <strain evidence="1">GVMAG-M-3300009187-29</strain>
    </source>
</reference>